<protein>
    <recommendedName>
        <fullName evidence="3">SHS2 domain-containing protein</fullName>
    </recommendedName>
</protein>
<dbReference type="Proteomes" id="UP000033907">
    <property type="component" value="Unassembled WGS sequence"/>
</dbReference>
<dbReference type="EMBL" id="LCGH01000008">
    <property type="protein sequence ID" value="KKT11287.1"/>
    <property type="molecule type" value="Genomic_DNA"/>
</dbReference>
<dbReference type="InterPro" id="IPR043129">
    <property type="entry name" value="ATPase_NBD"/>
</dbReference>
<sequence>MSIFSKPKEKEELMLVFDIRSSMVGGALFWTQKSEIPKIIFSVREPIIPEENLDADKLLSLTIKTLEIVADKIYMARLGAPSRIFCVLSSPWYVSQTRIISLKRNTPFVFNAKLADNLIQKEIKFFEEEHLAKYGDSVRAIELKNIKTVLNGYETTQPLNKKIKELEMAIFISMSGEQVLKKIENTIGRHFHLNPIKFISSLMTSFTITRDMYAEQDNFLLVDIGGEITDISIIKKSIPRESVSFPLGHNFLTREVAGRLGCGLSEANSFISLLKDGHAERSVVKKIKPIIDQLKTEWLIKFQESLANISNNISIPATVYMTIDREMADFFTQIIKSEQFSQYSLTESKFEVIVLNTELLYGTAIFKENIIREPFLIIDSVYINRFLISPAKAEQI</sequence>
<evidence type="ECO:0000313" key="1">
    <source>
        <dbReference type="EMBL" id="KKT11287.1"/>
    </source>
</evidence>
<name>A0A0G1GV93_9BACT</name>
<comment type="caution">
    <text evidence="1">The sequence shown here is derived from an EMBL/GenBank/DDBJ whole genome shotgun (WGS) entry which is preliminary data.</text>
</comment>
<evidence type="ECO:0000313" key="2">
    <source>
        <dbReference type="Proteomes" id="UP000033907"/>
    </source>
</evidence>
<dbReference type="AlphaFoldDB" id="A0A0G1GV93"/>
<proteinExistence type="predicted"/>
<gene>
    <name evidence="1" type="ORF">UV91_C0008G0016</name>
</gene>
<organism evidence="1 2">
    <name type="scientific">Candidatus Nomurabacteria bacterium GW2011_GWF2_43_24</name>
    <dbReference type="NCBI Taxonomy" id="1618778"/>
    <lineage>
        <taxon>Bacteria</taxon>
        <taxon>Candidatus Nomuraibacteriota</taxon>
    </lineage>
</organism>
<reference evidence="1 2" key="1">
    <citation type="journal article" date="2015" name="Nature">
        <title>rRNA introns, odd ribosomes, and small enigmatic genomes across a large radiation of phyla.</title>
        <authorList>
            <person name="Brown C.T."/>
            <person name="Hug L.A."/>
            <person name="Thomas B.C."/>
            <person name="Sharon I."/>
            <person name="Castelle C.J."/>
            <person name="Singh A."/>
            <person name="Wilkins M.J."/>
            <person name="Williams K.H."/>
            <person name="Banfield J.F."/>
        </authorList>
    </citation>
    <scope>NUCLEOTIDE SEQUENCE [LARGE SCALE GENOMIC DNA]</scope>
</reference>
<accession>A0A0G1GV93</accession>
<dbReference type="Gene3D" id="3.30.420.40">
    <property type="match status" value="1"/>
</dbReference>
<evidence type="ECO:0008006" key="3">
    <source>
        <dbReference type="Google" id="ProtNLM"/>
    </source>
</evidence>
<dbReference type="SUPFAM" id="SSF53067">
    <property type="entry name" value="Actin-like ATPase domain"/>
    <property type="match status" value="1"/>
</dbReference>